<proteinExistence type="predicted"/>
<name>A0A853CG62_9ACTN</name>
<dbReference type="EMBL" id="JACBZT010000001">
    <property type="protein sequence ID" value="NYJ06904.1"/>
    <property type="molecule type" value="Genomic_DNA"/>
</dbReference>
<evidence type="ECO:0000313" key="1">
    <source>
        <dbReference type="EMBL" id="NYJ06904.1"/>
    </source>
</evidence>
<organism evidence="1 2">
    <name type="scientific">Petropleomorpha daqingensis</name>
    <dbReference type="NCBI Taxonomy" id="2026353"/>
    <lineage>
        <taxon>Bacteria</taxon>
        <taxon>Bacillati</taxon>
        <taxon>Actinomycetota</taxon>
        <taxon>Actinomycetes</taxon>
        <taxon>Geodermatophilales</taxon>
        <taxon>Geodermatophilaceae</taxon>
        <taxon>Petropleomorpha</taxon>
    </lineage>
</organism>
<reference evidence="1 2" key="1">
    <citation type="submission" date="2020-07" db="EMBL/GenBank/DDBJ databases">
        <title>Sequencing the genomes of 1000 actinobacteria strains.</title>
        <authorList>
            <person name="Klenk H.-P."/>
        </authorList>
    </citation>
    <scope>NUCLEOTIDE SEQUENCE [LARGE SCALE GENOMIC DNA]</scope>
    <source>
        <strain evidence="1 2">DSM 104001</strain>
    </source>
</reference>
<protein>
    <recommendedName>
        <fullName evidence="3">Transport and Golgi organisation 2</fullName>
    </recommendedName>
</protein>
<dbReference type="InterPro" id="IPR008551">
    <property type="entry name" value="TANGO2"/>
</dbReference>
<dbReference type="AlphaFoldDB" id="A0A853CG62"/>
<gene>
    <name evidence="1" type="ORF">GGQ55_003182</name>
</gene>
<comment type="caution">
    <text evidence="1">The sequence shown here is derived from an EMBL/GenBank/DDBJ whole genome shotgun (WGS) entry which is preliminary data.</text>
</comment>
<keyword evidence="2" id="KW-1185">Reference proteome</keyword>
<dbReference type="RefSeq" id="WP_366489471.1">
    <property type="nucleotide sequence ID" value="NZ_JACBZT010000001.1"/>
</dbReference>
<accession>A0A853CG62</accession>
<sequence>MCTVVVRWVSGAPVRILALRDELTSREFDDPGRWWPGQPDVVGGRDRTAGGTWCATDVGTGVTALVLNRPQKRDADPGAPSRGVLPLLGVEHGPDWLEHVALDGMASFLLVLAAPDRLTTWDFDGAGLAVTEHAEGTWMVTSGGPEDRKADRWLPAFSEAVHPDGWRTLVAKEPPQDDPGALVVRHEQDGMVYATVFGELIEAAPGRLHLEHSRRPWTTEPWQALEA</sequence>
<dbReference type="Pfam" id="PF05742">
    <property type="entry name" value="TANGO2"/>
    <property type="match status" value="1"/>
</dbReference>
<dbReference type="Proteomes" id="UP000541969">
    <property type="component" value="Unassembled WGS sequence"/>
</dbReference>
<evidence type="ECO:0000313" key="2">
    <source>
        <dbReference type="Proteomes" id="UP000541969"/>
    </source>
</evidence>
<evidence type="ECO:0008006" key="3">
    <source>
        <dbReference type="Google" id="ProtNLM"/>
    </source>
</evidence>